<dbReference type="STRING" id="1754190.A0A1Y2BY57"/>
<gene>
    <name evidence="5" type="ORF">LY90DRAFT_510641</name>
</gene>
<accession>A0A1Y2BY57</accession>
<feature type="region of interest" description="Disordered" evidence="4">
    <location>
        <begin position="18"/>
        <end position="37"/>
    </location>
</feature>
<dbReference type="Pfam" id="PF00023">
    <property type="entry name" value="Ank"/>
    <property type="match status" value="1"/>
</dbReference>
<dbReference type="EMBL" id="MCOG01000131">
    <property type="protein sequence ID" value="ORY39709.1"/>
    <property type="molecule type" value="Genomic_DNA"/>
</dbReference>
<dbReference type="PANTHER" id="PTHR24198:SF165">
    <property type="entry name" value="ANKYRIN REPEAT-CONTAINING PROTEIN-RELATED"/>
    <property type="match status" value="1"/>
</dbReference>
<evidence type="ECO:0000313" key="6">
    <source>
        <dbReference type="Proteomes" id="UP000193920"/>
    </source>
</evidence>
<evidence type="ECO:0000313" key="5">
    <source>
        <dbReference type="EMBL" id="ORY39709.1"/>
    </source>
</evidence>
<feature type="repeat" description="ANK" evidence="3">
    <location>
        <begin position="655"/>
        <end position="688"/>
    </location>
</feature>
<dbReference type="PROSITE" id="PS50297">
    <property type="entry name" value="ANK_REP_REGION"/>
    <property type="match status" value="3"/>
</dbReference>
<feature type="compositionally biased region" description="Polar residues" evidence="4">
    <location>
        <begin position="912"/>
        <end position="934"/>
    </location>
</feature>
<evidence type="ECO:0000256" key="2">
    <source>
        <dbReference type="ARBA" id="ARBA00023043"/>
    </source>
</evidence>
<feature type="compositionally biased region" description="Basic and acidic residues" evidence="4">
    <location>
        <begin position="939"/>
        <end position="962"/>
    </location>
</feature>
<comment type="caution">
    <text evidence="5">The sequence shown here is derived from an EMBL/GenBank/DDBJ whole genome shotgun (WGS) entry which is preliminary data.</text>
</comment>
<protein>
    <submittedName>
        <fullName evidence="5">Ankyrin</fullName>
    </submittedName>
</protein>
<evidence type="ECO:0000256" key="4">
    <source>
        <dbReference type="SAM" id="MobiDB-lite"/>
    </source>
</evidence>
<dbReference type="Gene3D" id="1.25.40.20">
    <property type="entry name" value="Ankyrin repeat-containing domain"/>
    <property type="match status" value="4"/>
</dbReference>
<reference evidence="5 6" key="1">
    <citation type="submission" date="2016-08" db="EMBL/GenBank/DDBJ databases">
        <title>A Parts List for Fungal Cellulosomes Revealed by Comparative Genomics.</title>
        <authorList>
            <consortium name="DOE Joint Genome Institute"/>
            <person name="Haitjema C.H."/>
            <person name="Gilmore S.P."/>
            <person name="Henske J.K."/>
            <person name="Solomon K.V."/>
            <person name="De Groot R."/>
            <person name="Kuo A."/>
            <person name="Mondo S.J."/>
            <person name="Salamov A.A."/>
            <person name="Labutti K."/>
            <person name="Zhao Z."/>
            <person name="Chiniquy J."/>
            <person name="Barry K."/>
            <person name="Brewer H.M."/>
            <person name="Purvine S.O."/>
            <person name="Wright A.T."/>
            <person name="Boxma B."/>
            <person name="Van Alen T."/>
            <person name="Hackstein J.H."/>
            <person name="Baker S.E."/>
            <person name="Grigoriev I.V."/>
            <person name="O'Malley M.A."/>
        </authorList>
    </citation>
    <scope>NUCLEOTIDE SEQUENCE [LARGE SCALE GENOMIC DNA]</scope>
    <source>
        <strain evidence="5 6">G1</strain>
    </source>
</reference>
<dbReference type="Pfam" id="PF13637">
    <property type="entry name" value="Ank_4"/>
    <property type="match status" value="2"/>
</dbReference>
<feature type="compositionally biased region" description="Basic residues" evidence="4">
    <location>
        <begin position="19"/>
        <end position="36"/>
    </location>
</feature>
<dbReference type="Proteomes" id="UP000193920">
    <property type="component" value="Unassembled WGS sequence"/>
</dbReference>
<dbReference type="AlphaFoldDB" id="A0A1Y2BY57"/>
<feature type="compositionally biased region" description="Basic residues" evidence="4">
    <location>
        <begin position="963"/>
        <end position="980"/>
    </location>
</feature>
<name>A0A1Y2BY57_9FUNG</name>
<feature type="repeat" description="ANK" evidence="3">
    <location>
        <begin position="144"/>
        <end position="176"/>
    </location>
</feature>
<feature type="region of interest" description="Disordered" evidence="4">
    <location>
        <begin position="1025"/>
        <end position="1044"/>
    </location>
</feature>
<keyword evidence="6" id="KW-1185">Reference proteome</keyword>
<keyword evidence="2 3" id="KW-0040">ANK repeat</keyword>
<dbReference type="SUPFAM" id="SSF48403">
    <property type="entry name" value="Ankyrin repeat"/>
    <property type="match status" value="2"/>
</dbReference>
<dbReference type="InterPro" id="IPR036770">
    <property type="entry name" value="Ankyrin_rpt-contain_sf"/>
</dbReference>
<evidence type="ECO:0000256" key="1">
    <source>
        <dbReference type="ARBA" id="ARBA00022737"/>
    </source>
</evidence>
<dbReference type="Pfam" id="PF12796">
    <property type="entry name" value="Ank_2"/>
    <property type="match status" value="3"/>
</dbReference>
<proteinExistence type="predicted"/>
<keyword evidence="1" id="KW-0677">Repeat</keyword>
<dbReference type="InterPro" id="IPR002110">
    <property type="entry name" value="Ankyrin_rpt"/>
</dbReference>
<dbReference type="PROSITE" id="PS50088">
    <property type="entry name" value="ANK_REPEAT"/>
    <property type="match status" value="6"/>
</dbReference>
<feature type="compositionally biased region" description="Basic and acidic residues" evidence="4">
    <location>
        <begin position="981"/>
        <end position="990"/>
    </location>
</feature>
<feature type="repeat" description="ANK" evidence="3">
    <location>
        <begin position="620"/>
        <end position="652"/>
    </location>
</feature>
<organism evidence="5 6">
    <name type="scientific">Neocallimastix californiae</name>
    <dbReference type="NCBI Taxonomy" id="1754190"/>
    <lineage>
        <taxon>Eukaryota</taxon>
        <taxon>Fungi</taxon>
        <taxon>Fungi incertae sedis</taxon>
        <taxon>Chytridiomycota</taxon>
        <taxon>Chytridiomycota incertae sedis</taxon>
        <taxon>Neocallimastigomycetes</taxon>
        <taxon>Neocallimastigales</taxon>
        <taxon>Neocallimastigaceae</taxon>
        <taxon>Neocallimastix</taxon>
    </lineage>
</organism>
<feature type="repeat" description="ANK" evidence="3">
    <location>
        <begin position="177"/>
        <end position="209"/>
    </location>
</feature>
<sequence length="1163" mass="132381">MYSFFIYVKLFEKDNIQKNSKKSKSTSKKSINKKSATRNNNSYGLKLYNFIESLNNIELMDKLLTTNPNIANQRDKNGNTPLMLSINYNKDELLISKLLSYTSDINARNSNGDNCLMLAIENGNKKIVDLIMQTDINVNNQNNQNESPLFSAIAKGRIDIVSSLMSTNINLNVRNKNGKIPIEEALSTENVELIKTLIENGASTLIKDINDEYILFQLMPHPEFLKDIIEIESRSPNKKNLILTLRNREGNTLFMEFCRHGYIKLAKFMMKHRTDINCINHGENALTLAIREGQLEIVKLLLTCRSIDVHHVTSDKKSPIRIAIEKQNIPIIKALINYGGHLLLKNENENLLKDAIHTTNIDIINLLLDININVDVKFGLERNTPLIYTIKKIIKDLNIIDTSEGEILSTKHSLFSATSTSNIDSDIDKNKEETDHMSVSSSNSSVTTLAINKSISITDNNYYSGIFSNMENEEEEQDYEHELSPYDYDSDDTLSDTENCNDKTFEEENSHINNNNSFSGHDEIIDEKIIINTDIPMLSHKASFDKHYKVHDMSIMVDQRYCDIVKALLRYHAKVNLTNNSKDTALILACRYGLKNVVEVLVRESRQYHLDLDLNMADHYGNTALHNACKKNYTSIVQLLLSEEDNINVNIQNQNGNTALMIAVYENNIEIIHELLKCKNININTLNVQLETPLIAACRMNNYKIAKILLDNKAIINKRYDMNGETAIFHSIRNNNKKLTGLLLDNEAYVSFKNKSGKSPLAIAKEYKFKGIVSMLFSHFKNLSSLKNKNSTLSLNENVVRSDDKKAFFNKNHSRNASLNISNLSSGNGISIINELKNSYKPSLKVNHNHNNSITFGRNIMNTPMSVSTAATYGNKKHSRHESFNEGITNKANYATATRRINGHARHKKGNHFTNKTSDSISANETERTFFSPTKSKRFSTEVKSHHLHSPDTMKNSTESHKKSSRPSLKKSFRSQKKAPKIYEEPKSDGEESDTEFTTNLLLERAKEKVQNEIIAAAATPIATSKHTKYSKSKSSNSIRGESKSDDYIKPLKTACYNQNIEDVEKFYETLIKEKGNLYQLPEDLFQQIKNCKDGKEREKITQRIKEYNKQRSSSYTILSIETFVFTLLYFSDSAEALEIMLKYGLNPNIQNNAINNNNNNNR</sequence>
<dbReference type="PANTHER" id="PTHR24198">
    <property type="entry name" value="ANKYRIN REPEAT AND PROTEIN KINASE DOMAIN-CONTAINING PROTEIN"/>
    <property type="match status" value="1"/>
</dbReference>
<feature type="region of interest" description="Disordered" evidence="4">
    <location>
        <begin position="904"/>
        <end position="997"/>
    </location>
</feature>
<feature type="repeat" description="ANK" evidence="3">
    <location>
        <begin position="111"/>
        <end position="143"/>
    </location>
</feature>
<dbReference type="OrthoDB" id="7464126at2759"/>
<evidence type="ECO:0000256" key="3">
    <source>
        <dbReference type="PROSITE-ProRule" id="PRU00023"/>
    </source>
</evidence>
<dbReference type="SMART" id="SM00248">
    <property type="entry name" value="ANK"/>
    <property type="match status" value="16"/>
</dbReference>
<feature type="repeat" description="ANK" evidence="3">
    <location>
        <begin position="77"/>
        <end position="110"/>
    </location>
</feature>